<dbReference type="InterPro" id="IPR003594">
    <property type="entry name" value="HATPase_dom"/>
</dbReference>
<dbReference type="RefSeq" id="WP_406831516.1">
    <property type="nucleotide sequence ID" value="NZ_CP157483.1"/>
</dbReference>
<dbReference type="InterPro" id="IPR036890">
    <property type="entry name" value="HATPase_C_sf"/>
</dbReference>
<sequence length="453" mass="46980">MLATGVAWGAGALGDLALFWHRGPLIHLFLAYPSGRLRWRLRAVVVVAYVLALAEPVDLHPGIGAALAGVVVTAAVVSIRPSPRTARAGRILAVAACGTYGIGLGASSLLRDHLASGQPTALAVYDGAVVASLLLLAVGHLWLFWSRSTVSGLAVELGSVDSPGTVAVALRRAFGDQSARLFFWMPVEEHFVDEQGLVREPPVAGPENGVTLLQRGGQPVGVIVHDPALVDDAALLDQVASLASLALANVQLRAQAQGQLRALQASRRRIVSAAAAEQLALGAQLEQGPQRRLAEVARLLEGHEQVSTALSPYVDSARASLHEFANGIGPATLGRAGLAEALDEVARAFPVDVEVRVALGRLRPEVEALAYFVCSEALTNAGKYAAATRIGVTAGRVGDIVTVSIRDDGVGGADESAGSGIRGLRDRVEALGGELELHSPVGVGTELTVSLPV</sequence>
<keyword evidence="8" id="KW-0067">ATP-binding</keyword>
<comment type="catalytic activity">
    <reaction evidence="1">
        <text>ATP + protein L-histidine = ADP + protein N-phospho-L-histidine.</text>
        <dbReference type="EC" id="2.7.13.3"/>
    </reaction>
</comment>
<accession>A0AAU7JUG6</accession>
<dbReference type="SMART" id="SM00387">
    <property type="entry name" value="HATPase_c"/>
    <property type="match status" value="1"/>
</dbReference>
<feature type="transmembrane region" description="Helical" evidence="6">
    <location>
        <begin position="63"/>
        <end position="79"/>
    </location>
</feature>
<evidence type="ECO:0000256" key="4">
    <source>
        <dbReference type="ARBA" id="ARBA00022777"/>
    </source>
</evidence>
<dbReference type="PANTHER" id="PTHR24421:SF10">
    <property type="entry name" value="NITRATE_NITRITE SENSOR PROTEIN NARQ"/>
    <property type="match status" value="1"/>
</dbReference>
<evidence type="ECO:0000313" key="8">
    <source>
        <dbReference type="EMBL" id="XBO44057.1"/>
    </source>
</evidence>
<dbReference type="GO" id="GO:0000160">
    <property type="term" value="P:phosphorelay signal transduction system"/>
    <property type="evidence" value="ECO:0007669"/>
    <property type="project" value="UniProtKB-KW"/>
</dbReference>
<keyword evidence="4" id="KW-0418">Kinase</keyword>
<evidence type="ECO:0000256" key="6">
    <source>
        <dbReference type="SAM" id="Phobius"/>
    </source>
</evidence>
<keyword evidence="6" id="KW-0472">Membrane</keyword>
<dbReference type="CDD" id="cd16917">
    <property type="entry name" value="HATPase_UhpB-NarQ-NarX-like"/>
    <property type="match status" value="1"/>
</dbReference>
<dbReference type="GO" id="GO:0005524">
    <property type="term" value="F:ATP binding"/>
    <property type="evidence" value="ECO:0007669"/>
    <property type="project" value="UniProtKB-KW"/>
</dbReference>
<name>A0AAU7JUG6_9MICO</name>
<feature type="transmembrane region" description="Helical" evidence="6">
    <location>
        <begin position="91"/>
        <end position="110"/>
    </location>
</feature>
<evidence type="ECO:0000256" key="2">
    <source>
        <dbReference type="ARBA" id="ARBA00012438"/>
    </source>
</evidence>
<organism evidence="8">
    <name type="scientific">Pedococcus sp. KACC 23699</name>
    <dbReference type="NCBI Taxonomy" id="3149228"/>
    <lineage>
        <taxon>Bacteria</taxon>
        <taxon>Bacillati</taxon>
        <taxon>Actinomycetota</taxon>
        <taxon>Actinomycetes</taxon>
        <taxon>Micrococcales</taxon>
        <taxon>Intrasporangiaceae</taxon>
        <taxon>Pedococcus</taxon>
    </lineage>
</organism>
<dbReference type="SUPFAM" id="SSF55874">
    <property type="entry name" value="ATPase domain of HSP90 chaperone/DNA topoisomerase II/histidine kinase"/>
    <property type="match status" value="1"/>
</dbReference>
<dbReference type="Gene3D" id="3.30.565.10">
    <property type="entry name" value="Histidine kinase-like ATPase, C-terminal domain"/>
    <property type="match status" value="1"/>
</dbReference>
<reference evidence="8" key="1">
    <citation type="submission" date="2024-05" db="EMBL/GenBank/DDBJ databases">
        <authorList>
            <person name="Kim S."/>
            <person name="Heo J."/>
            <person name="Choi H."/>
            <person name="Choi Y."/>
            <person name="Kwon S.-W."/>
            <person name="Kim Y."/>
        </authorList>
    </citation>
    <scope>NUCLEOTIDE SEQUENCE</scope>
    <source>
        <strain evidence="8">KACC 23699</strain>
    </source>
</reference>
<evidence type="ECO:0000256" key="3">
    <source>
        <dbReference type="ARBA" id="ARBA00022679"/>
    </source>
</evidence>
<evidence type="ECO:0000256" key="5">
    <source>
        <dbReference type="ARBA" id="ARBA00023012"/>
    </source>
</evidence>
<gene>
    <name evidence="8" type="ORF">ABEG17_01650</name>
</gene>
<feature type="domain" description="Histidine kinase/HSP90-like ATPase" evidence="7">
    <location>
        <begin position="365"/>
        <end position="453"/>
    </location>
</feature>
<keyword evidence="3" id="KW-0808">Transferase</keyword>
<keyword evidence="8" id="KW-0547">Nucleotide-binding</keyword>
<dbReference type="GO" id="GO:0004673">
    <property type="term" value="F:protein histidine kinase activity"/>
    <property type="evidence" value="ECO:0007669"/>
    <property type="project" value="UniProtKB-EC"/>
</dbReference>
<dbReference type="InterPro" id="IPR050482">
    <property type="entry name" value="Sensor_HK_TwoCompSys"/>
</dbReference>
<dbReference type="AlphaFoldDB" id="A0AAU7JUG6"/>
<keyword evidence="6" id="KW-1133">Transmembrane helix</keyword>
<evidence type="ECO:0000256" key="1">
    <source>
        <dbReference type="ARBA" id="ARBA00000085"/>
    </source>
</evidence>
<keyword evidence="5" id="KW-0902">Two-component regulatory system</keyword>
<evidence type="ECO:0000259" key="7">
    <source>
        <dbReference type="SMART" id="SM00387"/>
    </source>
</evidence>
<proteinExistence type="predicted"/>
<feature type="transmembrane region" description="Helical" evidence="6">
    <location>
        <begin position="122"/>
        <end position="145"/>
    </location>
</feature>
<dbReference type="EMBL" id="CP157483">
    <property type="protein sequence ID" value="XBO44057.1"/>
    <property type="molecule type" value="Genomic_DNA"/>
</dbReference>
<protein>
    <recommendedName>
        <fullName evidence="2">histidine kinase</fullName>
        <ecNumber evidence="2">2.7.13.3</ecNumber>
    </recommendedName>
</protein>
<dbReference type="PANTHER" id="PTHR24421">
    <property type="entry name" value="NITRATE/NITRITE SENSOR PROTEIN NARX-RELATED"/>
    <property type="match status" value="1"/>
</dbReference>
<keyword evidence="6" id="KW-0812">Transmembrane</keyword>
<dbReference type="EC" id="2.7.13.3" evidence="2"/>
<dbReference type="Pfam" id="PF02518">
    <property type="entry name" value="HATPase_c"/>
    <property type="match status" value="1"/>
</dbReference>